<dbReference type="Proteomes" id="UP001357452">
    <property type="component" value="Unassembled WGS sequence"/>
</dbReference>
<keyword evidence="5 7" id="KW-1133">Transmembrane helix</keyword>
<sequence>MELLLILVMGLLYAGGVYFILRRSMVKLLLGIMLLGTATNILIFIVGGIVKAKPPIIDSMSEVLDKSYADPVPQALILTAIVISFGLTAFAIVLLKRVYALLETDDLDNLNTPEEDI</sequence>
<evidence type="ECO:0000256" key="7">
    <source>
        <dbReference type="SAM" id="Phobius"/>
    </source>
</evidence>
<keyword evidence="3" id="KW-1003">Cell membrane</keyword>
<organism evidence="8 9">
    <name type="scientific">Niabella digestorum</name>
    <dbReference type="NCBI Taxonomy" id="3117701"/>
    <lineage>
        <taxon>Bacteria</taxon>
        <taxon>Pseudomonadati</taxon>
        <taxon>Bacteroidota</taxon>
        <taxon>Chitinophagia</taxon>
        <taxon>Chitinophagales</taxon>
        <taxon>Chitinophagaceae</taxon>
        <taxon>Niabella</taxon>
    </lineage>
</organism>
<dbReference type="Pfam" id="PF00420">
    <property type="entry name" value="Oxidored_q2"/>
    <property type="match status" value="1"/>
</dbReference>
<evidence type="ECO:0000256" key="1">
    <source>
        <dbReference type="ARBA" id="ARBA00004651"/>
    </source>
</evidence>
<keyword evidence="9" id="KW-1185">Reference proteome</keyword>
<feature type="transmembrane region" description="Helical" evidence="7">
    <location>
        <begin position="72"/>
        <end position="95"/>
    </location>
</feature>
<accession>A0ABU7RHY8</accession>
<dbReference type="NCBIfam" id="NF006573">
    <property type="entry name" value="PRK09094.1"/>
    <property type="match status" value="1"/>
</dbReference>
<dbReference type="PANTHER" id="PTHR34583">
    <property type="entry name" value="ANTIPORTER SUBUNIT MNHC2-RELATED"/>
    <property type="match status" value="1"/>
</dbReference>
<comment type="subcellular location">
    <subcellularLocation>
        <location evidence="1">Cell membrane</location>
        <topology evidence="1">Multi-pass membrane protein</topology>
    </subcellularLocation>
</comment>
<protein>
    <submittedName>
        <fullName evidence="8">Na+/H+ antiporter subunit C</fullName>
    </submittedName>
</protein>
<comment type="caution">
    <text evidence="8">The sequence shown here is derived from an EMBL/GenBank/DDBJ whole genome shotgun (WGS) entry which is preliminary data.</text>
</comment>
<evidence type="ECO:0000256" key="3">
    <source>
        <dbReference type="ARBA" id="ARBA00022475"/>
    </source>
</evidence>
<dbReference type="Gene3D" id="1.10.287.3510">
    <property type="match status" value="1"/>
</dbReference>
<evidence type="ECO:0000256" key="4">
    <source>
        <dbReference type="ARBA" id="ARBA00022692"/>
    </source>
</evidence>
<dbReference type="InterPro" id="IPR039428">
    <property type="entry name" value="NUOK/Mnh_C1-like"/>
</dbReference>
<dbReference type="InterPro" id="IPR050601">
    <property type="entry name" value="CPA3_antiporter_subunitC"/>
</dbReference>
<gene>
    <name evidence="8" type="ORF">V2H41_10060</name>
</gene>
<dbReference type="PANTHER" id="PTHR34583:SF2">
    <property type="entry name" value="ANTIPORTER SUBUNIT MNHC2-RELATED"/>
    <property type="match status" value="1"/>
</dbReference>
<evidence type="ECO:0000313" key="8">
    <source>
        <dbReference type="EMBL" id="MEE6187618.1"/>
    </source>
</evidence>
<feature type="transmembrane region" description="Helical" evidence="7">
    <location>
        <begin position="28"/>
        <end position="52"/>
    </location>
</feature>
<name>A0ABU7RHY8_9BACT</name>
<proteinExistence type="inferred from homology"/>
<evidence type="ECO:0000256" key="6">
    <source>
        <dbReference type="ARBA" id="ARBA00023136"/>
    </source>
</evidence>
<feature type="transmembrane region" description="Helical" evidence="7">
    <location>
        <begin position="6"/>
        <end position="21"/>
    </location>
</feature>
<dbReference type="EMBL" id="JAZGLY010000005">
    <property type="protein sequence ID" value="MEE6187618.1"/>
    <property type="molecule type" value="Genomic_DNA"/>
</dbReference>
<keyword evidence="4 7" id="KW-0812">Transmembrane</keyword>
<evidence type="ECO:0000256" key="5">
    <source>
        <dbReference type="ARBA" id="ARBA00022989"/>
    </source>
</evidence>
<evidence type="ECO:0000313" key="9">
    <source>
        <dbReference type="Proteomes" id="UP001357452"/>
    </source>
</evidence>
<dbReference type="RefSeq" id="WP_330975026.1">
    <property type="nucleotide sequence ID" value="NZ_JAZGLY010000005.1"/>
</dbReference>
<keyword evidence="6 7" id="KW-0472">Membrane</keyword>
<evidence type="ECO:0000256" key="2">
    <source>
        <dbReference type="ARBA" id="ARBA00010388"/>
    </source>
</evidence>
<reference evidence="8 9" key="1">
    <citation type="submission" date="2024-01" db="EMBL/GenBank/DDBJ databases">
        <title>Niabella digestum sp. nov., isolated from waste digestion system.</title>
        <authorList>
            <person name="Zhang L."/>
        </authorList>
    </citation>
    <scope>NUCLEOTIDE SEQUENCE [LARGE SCALE GENOMIC DNA]</scope>
    <source>
        <strain evidence="8 9">A18</strain>
    </source>
</reference>
<comment type="similarity">
    <text evidence="2">Belongs to the CPA3 antiporters (TC 2.A.63) subunit C family.</text>
</comment>
<dbReference type="NCBIfam" id="NF009302">
    <property type="entry name" value="PRK12659.1"/>
    <property type="match status" value="1"/>
</dbReference>